<proteinExistence type="predicted"/>
<dbReference type="PANTHER" id="PTHR43173:SF34">
    <property type="entry name" value="ABC1 ATYPICAL KINASE-LIKE DOMAIN-CONTAINING PROTEIN"/>
    <property type="match status" value="1"/>
</dbReference>
<dbReference type="InterPro" id="IPR051130">
    <property type="entry name" value="Mito_struct-func_regulator"/>
</dbReference>
<protein>
    <recommendedName>
        <fullName evidence="2">ABC1 atypical kinase-like domain-containing protein</fullName>
    </recommendedName>
</protein>
<feature type="domain" description="ABC1 atypical kinase-like" evidence="2">
    <location>
        <begin position="175"/>
        <end position="343"/>
    </location>
</feature>
<organism evidence="3">
    <name type="scientific">Chaetoceros debilis</name>
    <dbReference type="NCBI Taxonomy" id="122233"/>
    <lineage>
        <taxon>Eukaryota</taxon>
        <taxon>Sar</taxon>
        <taxon>Stramenopiles</taxon>
        <taxon>Ochrophyta</taxon>
        <taxon>Bacillariophyta</taxon>
        <taxon>Coscinodiscophyceae</taxon>
        <taxon>Chaetocerotophycidae</taxon>
        <taxon>Chaetocerotales</taxon>
        <taxon>Chaetocerotaceae</taxon>
        <taxon>Chaetoceros</taxon>
    </lineage>
</organism>
<dbReference type="AlphaFoldDB" id="A0A7S3Q7C7"/>
<sequence>MATFAKLARRGISYTVGGSTLAITAATTYKYNSNTEQGAGFRRQVKFWSRVFPVVTDYYIQTAQSSPYVKYHKWKASKQYENENASEEIENNNDDTETERNTLSPAQRRKRKELLNSLHEKHAPEILEVMLDLKGLYIKLGQVLSVTALPIPEQYRKLFRTLQSDVPGHEEFDTVVKPTLEKEFGRPLDEIFESIDPIPCGAASIGQAHKAILKEEPESSSLSDANDNDNDNGRQVIVKVQYTDAAWKVPADIQCVGDFLQICIWAGVVDEESSRMGYDEFSRQFLSELDYNQEKCNLETVHASSLDPSAPYLKHNVVVPRVFSDYCTKKVITMTYLPGPTMEAEARRQLELLGIDTSVGIAQIIRDAAKDASENHNDDASGELVRRVTKHTGGGIDISRPSPSWKATLSRYLSKFVRVDAILWTARTVKKVRLLSQAGLVSVIHISPGLIVSPAWKKWAETHSSAAEQAERLGEIEGWCTALFDVHGHQVFNLGLFNADPHPGNILVVEEKDEKSSLKRRRKKSAVGLIDYGQCKKLTEEEQLKVARLILSVANNESDEAIASSFRDMDIITSNDSTEFLAEFGRLMFGPFRPEHLQHSWHMKLHKTDKVLYFPKELSMVYRTSLLLRGLAVSLQMNYSIGEQWKHHAQDAVNRIKIKDV</sequence>
<evidence type="ECO:0000256" key="1">
    <source>
        <dbReference type="SAM" id="MobiDB-lite"/>
    </source>
</evidence>
<dbReference type="Pfam" id="PF03109">
    <property type="entry name" value="ABC1"/>
    <property type="match status" value="2"/>
</dbReference>
<gene>
    <name evidence="3" type="ORF">CDEB00056_LOCUS12717</name>
</gene>
<accession>A0A7S3Q7C7</accession>
<evidence type="ECO:0000259" key="2">
    <source>
        <dbReference type="Pfam" id="PF03109"/>
    </source>
</evidence>
<feature type="domain" description="ABC1 atypical kinase-like" evidence="2">
    <location>
        <begin position="481"/>
        <end position="561"/>
    </location>
</feature>
<feature type="region of interest" description="Disordered" evidence="1">
    <location>
        <begin position="82"/>
        <end position="107"/>
    </location>
</feature>
<reference evidence="3" key="1">
    <citation type="submission" date="2021-01" db="EMBL/GenBank/DDBJ databases">
        <authorList>
            <person name="Corre E."/>
            <person name="Pelletier E."/>
            <person name="Niang G."/>
            <person name="Scheremetjew M."/>
            <person name="Finn R."/>
            <person name="Kale V."/>
            <person name="Holt S."/>
            <person name="Cochrane G."/>
            <person name="Meng A."/>
            <person name="Brown T."/>
            <person name="Cohen L."/>
        </authorList>
    </citation>
    <scope>NUCLEOTIDE SEQUENCE</scope>
    <source>
        <strain evidence="3">MM31A-1</strain>
    </source>
</reference>
<dbReference type="EMBL" id="HBIO01016522">
    <property type="protein sequence ID" value="CAE0467864.1"/>
    <property type="molecule type" value="Transcribed_RNA"/>
</dbReference>
<dbReference type="PANTHER" id="PTHR43173">
    <property type="entry name" value="ABC1 FAMILY PROTEIN"/>
    <property type="match status" value="1"/>
</dbReference>
<dbReference type="InterPro" id="IPR011009">
    <property type="entry name" value="Kinase-like_dom_sf"/>
</dbReference>
<name>A0A7S3Q7C7_9STRA</name>
<dbReference type="InterPro" id="IPR004147">
    <property type="entry name" value="ABC1_dom"/>
</dbReference>
<dbReference type="SUPFAM" id="SSF56112">
    <property type="entry name" value="Protein kinase-like (PK-like)"/>
    <property type="match status" value="1"/>
</dbReference>
<dbReference type="CDD" id="cd05121">
    <property type="entry name" value="ABC1_ADCK3-like"/>
    <property type="match status" value="1"/>
</dbReference>
<evidence type="ECO:0000313" key="3">
    <source>
        <dbReference type="EMBL" id="CAE0467864.1"/>
    </source>
</evidence>
<feature type="compositionally biased region" description="Acidic residues" evidence="1">
    <location>
        <begin position="84"/>
        <end position="97"/>
    </location>
</feature>